<comment type="subunit">
    <text evidence="5">The complex is composed of two ATP-binding proteins (ModC), two transmembrane proteins (ModB) and a solute-binding protein (ModA).</text>
</comment>
<feature type="binding site" evidence="6">
    <location>
        <position position="178"/>
    </location>
    <ligand>
        <name>molybdate</name>
        <dbReference type="ChEBI" id="CHEBI:36264"/>
    </ligand>
</feature>
<dbReference type="RefSeq" id="WP_199919808.1">
    <property type="nucleotide sequence ID" value="NZ_CP020921.1"/>
</dbReference>
<feature type="binding site" evidence="6">
    <location>
        <position position="41"/>
    </location>
    <ligand>
        <name>molybdate</name>
        <dbReference type="ChEBI" id="CHEBI:36264"/>
    </ligand>
</feature>
<dbReference type="Proteomes" id="UP000244792">
    <property type="component" value="Chromosome"/>
</dbReference>
<sequence length="261" mass="28594">MKRTFFVLFSFLLLVLVLPLISGCSSGESKKINLTISAAASLTSSLNKIIDIFEKEHPDIKISVNYGASGALRQQIEQGAKVDLFLPVSVRDLQTLESEKLVDPSNSVVFAKNILVLIVPKGNLLDIKSLEDLEKSDVKKIAIGSIPSVPAGVYAKESLEKVGIFDNLKSKFVYGKDVIQVLEYVNTGNVDAGFVYRTDAATSKGVTIAYTVLDSIHKPILYYAAVVSSTKYPTEAKEFMNFLLSKKAQEIFSEYGFLPPN</sequence>
<dbReference type="PROSITE" id="PS51257">
    <property type="entry name" value="PROKAR_LIPOPROTEIN"/>
    <property type="match status" value="1"/>
</dbReference>
<dbReference type="InterPro" id="IPR005950">
    <property type="entry name" value="ModA"/>
</dbReference>
<dbReference type="PIRSF" id="PIRSF004846">
    <property type="entry name" value="ModA"/>
    <property type="match status" value="1"/>
</dbReference>
<keyword evidence="3 6" id="KW-0479">Metal-binding</keyword>
<accession>A0A2R4W2V3</accession>
<proteinExistence type="inferred from homology"/>
<feature type="binding site" evidence="6">
    <location>
        <position position="196"/>
    </location>
    <ligand>
        <name>molybdate</name>
        <dbReference type="ChEBI" id="CHEBI:36264"/>
    </ligand>
</feature>
<dbReference type="GO" id="GO:0030973">
    <property type="term" value="F:molybdate ion binding"/>
    <property type="evidence" value="ECO:0007669"/>
    <property type="project" value="TreeGrafter"/>
</dbReference>
<dbReference type="GO" id="GO:0015689">
    <property type="term" value="P:molybdate ion transport"/>
    <property type="evidence" value="ECO:0007669"/>
    <property type="project" value="InterPro"/>
</dbReference>
<dbReference type="PANTHER" id="PTHR30632">
    <property type="entry name" value="MOLYBDATE-BINDING PERIPLASMIC PROTEIN"/>
    <property type="match status" value="1"/>
</dbReference>
<dbReference type="Gene3D" id="3.40.190.10">
    <property type="entry name" value="Periplasmic binding protein-like II"/>
    <property type="match status" value="2"/>
</dbReference>
<comment type="similarity">
    <text evidence="1">Belongs to the bacterial solute-binding protein ModA family.</text>
</comment>
<evidence type="ECO:0000313" key="8">
    <source>
        <dbReference type="Proteomes" id="UP000244792"/>
    </source>
</evidence>
<dbReference type="InterPro" id="IPR050682">
    <property type="entry name" value="ModA/WtpA"/>
</dbReference>
<evidence type="ECO:0000313" key="7">
    <source>
        <dbReference type="EMBL" id="AWB11137.1"/>
    </source>
</evidence>
<keyword evidence="8" id="KW-1185">Reference proteome</keyword>
<gene>
    <name evidence="7" type="ORF">TDSAC_1801</name>
</gene>
<dbReference type="GO" id="GO:1901359">
    <property type="term" value="F:tungstate binding"/>
    <property type="evidence" value="ECO:0007669"/>
    <property type="project" value="UniProtKB-ARBA"/>
</dbReference>
<dbReference type="EMBL" id="CP020921">
    <property type="protein sequence ID" value="AWB11137.1"/>
    <property type="molecule type" value="Genomic_DNA"/>
</dbReference>
<dbReference type="NCBIfam" id="TIGR01256">
    <property type="entry name" value="modA"/>
    <property type="match status" value="1"/>
</dbReference>
<keyword evidence="4" id="KW-0732">Signal</keyword>
<feature type="binding site" evidence="6">
    <location>
        <position position="151"/>
    </location>
    <ligand>
        <name>molybdate</name>
        <dbReference type="ChEBI" id="CHEBI:36264"/>
    </ligand>
</feature>
<dbReference type="AlphaFoldDB" id="A0A2R4W2V3"/>
<keyword evidence="2 6" id="KW-0500">Molybdenum</keyword>
<evidence type="ECO:0000256" key="1">
    <source>
        <dbReference type="ARBA" id="ARBA00009175"/>
    </source>
</evidence>
<dbReference type="GO" id="GO:0046872">
    <property type="term" value="F:metal ion binding"/>
    <property type="evidence" value="ECO:0007669"/>
    <property type="project" value="UniProtKB-KW"/>
</dbReference>
<evidence type="ECO:0000256" key="4">
    <source>
        <dbReference type="ARBA" id="ARBA00022729"/>
    </source>
</evidence>
<name>A0A2R4W2V3_THEAF</name>
<reference evidence="7 8" key="1">
    <citation type="submission" date="2017-04" db="EMBL/GenBank/DDBJ databases">
        <title>Genomic insights into metabolism of Thermodesulfobium acidiphilum.</title>
        <authorList>
            <person name="Toshchakov S.V."/>
            <person name="Frolov E.N."/>
            <person name="Kublanov I.V."/>
            <person name="Samarov N.I."/>
            <person name="Novikov A."/>
            <person name="Lebedinsky A.V."/>
            <person name="Bonch-Osmolovskaya E.A."/>
            <person name="Chernyh N.A."/>
        </authorList>
    </citation>
    <scope>NUCLEOTIDE SEQUENCE [LARGE SCALE GENOMIC DNA]</scope>
    <source>
        <strain evidence="7 8">3127-1</strain>
    </source>
</reference>
<feature type="binding site" evidence="6">
    <location>
        <position position="69"/>
    </location>
    <ligand>
        <name>molybdate</name>
        <dbReference type="ChEBI" id="CHEBI:36264"/>
    </ligand>
</feature>
<evidence type="ECO:0000256" key="5">
    <source>
        <dbReference type="ARBA" id="ARBA00062515"/>
    </source>
</evidence>
<protein>
    <submittedName>
        <fullName evidence="7">Molybdate transport system substrate-binding protein</fullName>
    </submittedName>
</protein>
<evidence type="ECO:0000256" key="2">
    <source>
        <dbReference type="ARBA" id="ARBA00022505"/>
    </source>
</evidence>
<evidence type="ECO:0000256" key="6">
    <source>
        <dbReference type="PIRSR" id="PIRSR004846-1"/>
    </source>
</evidence>
<dbReference type="KEGG" id="taci:TDSAC_1801"/>
<organism evidence="7 8">
    <name type="scientific">Thermodesulfobium acidiphilum</name>
    <dbReference type="NCBI Taxonomy" id="1794699"/>
    <lineage>
        <taxon>Bacteria</taxon>
        <taxon>Pseudomonadati</taxon>
        <taxon>Thermodesulfobiota</taxon>
        <taxon>Thermodesulfobiia</taxon>
        <taxon>Thermodesulfobiales</taxon>
        <taxon>Thermodesulfobiaceae</taxon>
        <taxon>Thermodesulfobium</taxon>
    </lineage>
</organism>
<dbReference type="Pfam" id="PF13531">
    <property type="entry name" value="SBP_bac_11"/>
    <property type="match status" value="1"/>
</dbReference>
<dbReference type="PANTHER" id="PTHR30632:SF0">
    <property type="entry name" value="SULFATE-BINDING PROTEIN"/>
    <property type="match status" value="1"/>
</dbReference>
<evidence type="ECO:0000256" key="3">
    <source>
        <dbReference type="ARBA" id="ARBA00022723"/>
    </source>
</evidence>
<dbReference type="FunFam" id="3.40.190.10:FF:000035">
    <property type="entry name" value="Molybdate ABC transporter substrate-binding protein"/>
    <property type="match status" value="1"/>
</dbReference>
<dbReference type="SUPFAM" id="SSF53850">
    <property type="entry name" value="Periplasmic binding protein-like II"/>
    <property type="match status" value="1"/>
</dbReference>